<sequence length="247" mass="28189">MDAADPQPPAPRHGKYEIQLPTFKRPGEPDRYRLSEARLAALAAPKIQPPAHPIHFWLRTRYVSALAAVLSSRRPHILALHLRPSRMAGFLGPQKQGEDEYHGFIQRELFDTEVKAYNRLRPLQGVVIPKCYGLCYYRGTRALLLEHLPGVSLASPEGSTLTLEQLSALLQSCYRAIQAFGVHHEDPHMENFQLVDGRIMALDFERVEFDLSEDDMEHFLKTSVVDMAYRYRSMQAYHRRQGALEAA</sequence>
<dbReference type="EMBL" id="MU860168">
    <property type="protein sequence ID" value="KAK4236867.1"/>
    <property type="molecule type" value="Genomic_DNA"/>
</dbReference>
<dbReference type="InterPro" id="IPR052396">
    <property type="entry name" value="Meiotic_Drive_Suppr_Kinase"/>
</dbReference>
<dbReference type="AlphaFoldDB" id="A0AAN7H9S8"/>
<protein>
    <submittedName>
        <fullName evidence="1">Lipopolysaccharide core heptose(II) kinase RfaY</fullName>
    </submittedName>
</protein>
<keyword evidence="1" id="KW-0808">Transferase</keyword>
<reference evidence="1" key="2">
    <citation type="submission" date="2023-05" db="EMBL/GenBank/DDBJ databases">
        <authorList>
            <consortium name="Lawrence Berkeley National Laboratory"/>
            <person name="Steindorff A."/>
            <person name="Hensen N."/>
            <person name="Bonometti L."/>
            <person name="Westerberg I."/>
            <person name="Brannstrom I.O."/>
            <person name="Guillou S."/>
            <person name="Cros-Aarteil S."/>
            <person name="Calhoun S."/>
            <person name="Haridas S."/>
            <person name="Kuo A."/>
            <person name="Mondo S."/>
            <person name="Pangilinan J."/>
            <person name="Riley R."/>
            <person name="Labutti K."/>
            <person name="Andreopoulos B."/>
            <person name="Lipzen A."/>
            <person name="Chen C."/>
            <person name="Yanf M."/>
            <person name="Daum C."/>
            <person name="Ng V."/>
            <person name="Clum A."/>
            <person name="Ohm R."/>
            <person name="Martin F."/>
            <person name="Silar P."/>
            <person name="Natvig D."/>
            <person name="Lalanne C."/>
            <person name="Gautier V."/>
            <person name="Ament-Velasquez S.L."/>
            <person name="Kruys A."/>
            <person name="Hutchinson M.I."/>
            <person name="Powell A.J."/>
            <person name="Barry K."/>
            <person name="Miller A.N."/>
            <person name="Grigoriev I.V."/>
            <person name="Debuchy R."/>
            <person name="Gladieux P."/>
            <person name="Thoren M.H."/>
            <person name="Johannesson H."/>
        </authorList>
    </citation>
    <scope>NUCLEOTIDE SEQUENCE</scope>
    <source>
        <strain evidence="1">CBS 532.94</strain>
    </source>
</reference>
<dbReference type="PANTHER" id="PTHR37171:SF1">
    <property type="entry name" value="SERINE_THREONINE-PROTEIN KINASE YRZF-RELATED"/>
    <property type="match status" value="1"/>
</dbReference>
<reference evidence="1" key="1">
    <citation type="journal article" date="2023" name="Mol. Phylogenet. Evol.">
        <title>Genome-scale phylogeny and comparative genomics of the fungal order Sordariales.</title>
        <authorList>
            <person name="Hensen N."/>
            <person name="Bonometti L."/>
            <person name="Westerberg I."/>
            <person name="Brannstrom I.O."/>
            <person name="Guillou S."/>
            <person name="Cros-Aarteil S."/>
            <person name="Calhoun S."/>
            <person name="Haridas S."/>
            <person name="Kuo A."/>
            <person name="Mondo S."/>
            <person name="Pangilinan J."/>
            <person name="Riley R."/>
            <person name="LaButti K."/>
            <person name="Andreopoulos B."/>
            <person name="Lipzen A."/>
            <person name="Chen C."/>
            <person name="Yan M."/>
            <person name="Daum C."/>
            <person name="Ng V."/>
            <person name="Clum A."/>
            <person name="Steindorff A."/>
            <person name="Ohm R.A."/>
            <person name="Martin F."/>
            <person name="Silar P."/>
            <person name="Natvig D.O."/>
            <person name="Lalanne C."/>
            <person name="Gautier V."/>
            <person name="Ament-Velasquez S.L."/>
            <person name="Kruys A."/>
            <person name="Hutchinson M.I."/>
            <person name="Powell A.J."/>
            <person name="Barry K."/>
            <person name="Miller A.N."/>
            <person name="Grigoriev I.V."/>
            <person name="Debuchy R."/>
            <person name="Gladieux P."/>
            <person name="Hiltunen Thoren M."/>
            <person name="Johannesson H."/>
        </authorList>
    </citation>
    <scope>NUCLEOTIDE SEQUENCE</scope>
    <source>
        <strain evidence="1">CBS 532.94</strain>
    </source>
</reference>
<accession>A0AAN7H9S8</accession>
<dbReference type="Proteomes" id="UP001303760">
    <property type="component" value="Unassembled WGS sequence"/>
</dbReference>
<keyword evidence="1" id="KW-0418">Kinase</keyword>
<dbReference type="PANTHER" id="PTHR37171">
    <property type="entry name" value="SERINE/THREONINE-PROTEIN KINASE YRZF-RELATED"/>
    <property type="match status" value="1"/>
</dbReference>
<name>A0AAN7H9S8_9PEZI</name>
<evidence type="ECO:0000313" key="1">
    <source>
        <dbReference type="EMBL" id="KAK4236867.1"/>
    </source>
</evidence>
<dbReference type="InterPro" id="IPR011009">
    <property type="entry name" value="Kinase-like_dom_sf"/>
</dbReference>
<organism evidence="1 2">
    <name type="scientific">Achaetomium macrosporum</name>
    <dbReference type="NCBI Taxonomy" id="79813"/>
    <lineage>
        <taxon>Eukaryota</taxon>
        <taxon>Fungi</taxon>
        <taxon>Dikarya</taxon>
        <taxon>Ascomycota</taxon>
        <taxon>Pezizomycotina</taxon>
        <taxon>Sordariomycetes</taxon>
        <taxon>Sordariomycetidae</taxon>
        <taxon>Sordariales</taxon>
        <taxon>Chaetomiaceae</taxon>
        <taxon>Achaetomium</taxon>
    </lineage>
</organism>
<evidence type="ECO:0000313" key="2">
    <source>
        <dbReference type="Proteomes" id="UP001303760"/>
    </source>
</evidence>
<proteinExistence type="predicted"/>
<gene>
    <name evidence="1" type="ORF">C8A03DRAFT_45197</name>
</gene>
<comment type="caution">
    <text evidence="1">The sequence shown here is derived from an EMBL/GenBank/DDBJ whole genome shotgun (WGS) entry which is preliminary data.</text>
</comment>
<keyword evidence="2" id="KW-1185">Reference proteome</keyword>
<dbReference type="SUPFAM" id="SSF56112">
    <property type="entry name" value="Protein kinase-like (PK-like)"/>
    <property type="match status" value="1"/>
</dbReference>
<dbReference type="GO" id="GO:0016301">
    <property type="term" value="F:kinase activity"/>
    <property type="evidence" value="ECO:0007669"/>
    <property type="project" value="UniProtKB-KW"/>
</dbReference>